<feature type="coiled-coil region" evidence="1">
    <location>
        <begin position="99"/>
        <end position="366"/>
    </location>
</feature>
<keyword evidence="3" id="KW-1185">Reference proteome</keyword>
<evidence type="ECO:0000313" key="3">
    <source>
        <dbReference type="Proteomes" id="UP001470230"/>
    </source>
</evidence>
<sequence>MNLSFQQSGSGSDKTEITTSIDVGNSPFVTVKDYQKKISNLSNENLNLKLQLYEIQKEFRTFLKSMKINDDIINTLSNQQKIIAQLTSETEDNYEYSKALSLKRQLKDAIEDNLKLTNELKKQEKQKYDDVVESSALFDDGAQANIDNLELKTKVNDLLQENEKLNVTVNDLNSKVQKYKSKNQSLIEKITDLKKMYKNAQSLKEELDLANSQKDSLKKKTEMLEKQLEHKQSEFDISDAQNAVSQLEEFSEKNSHLLQENLKLKQDNQFLEQERENKEKLIKQLNSANEMTNKLKNTINSLENANSELMNALCVLDFDDILPKFDQINKEKSDLQTLNKQFTNQISQLNAEVSNLKTQIYQLQNDNNKLLISQNIQSQESKVNEYDVLTSRNYNLKQKKRTLRSSIQRLNTGNNSYIASTSFSPKPKIESSIANIDSLLSIAKKENEKLTKKVDELHDELIQKLYAKIAAISEKLLKYRFVQKERDELQQENNLLQEKYTQIQNDKLIIQQKFDLAIGEKEDLFNEINDLKKQQRVIVTPRQTSYTKNNDIDSSLIDNLRKQVNILEMQNNNLKQNKSVELEVLKTENQRMLQDQIQMTPVKFENGNLKKENEKLKSELFKEVSMRTTLLHNMNEIFHIVDDKINSFIDNFEDYFNGLISSIQRLYSLLLSLSKAVINENRSQFHSFFVFSHEIICDLNKGAIQCIQNCKDISFKYPRSLISRDDRKTLTKLQNKWKTYVAGDLAQFIIEENEKSMLNIKNPGNSFLSNSSFIANKYNNNNNIHQTNMKGTLNTSAIDQEYVDQIRDQLQKLIHAIWTKFGIEQTEPTVSPPHKWKINDQLIIQNVINLFDTNVSNMKNQIDEQKQQIEIVKSMKSNSIPLSHQVVDLLTKVRKDISKFSTQMHTEHQELIITAGKQTM</sequence>
<dbReference type="PANTHER" id="PTHR43941">
    <property type="entry name" value="STRUCTURAL MAINTENANCE OF CHROMOSOMES PROTEIN 2"/>
    <property type="match status" value="1"/>
</dbReference>
<gene>
    <name evidence="2" type="ORF">M9Y10_025439</name>
</gene>
<organism evidence="2 3">
    <name type="scientific">Tritrichomonas musculus</name>
    <dbReference type="NCBI Taxonomy" id="1915356"/>
    <lineage>
        <taxon>Eukaryota</taxon>
        <taxon>Metamonada</taxon>
        <taxon>Parabasalia</taxon>
        <taxon>Tritrichomonadida</taxon>
        <taxon>Tritrichomonadidae</taxon>
        <taxon>Tritrichomonas</taxon>
    </lineage>
</organism>
<dbReference type="EMBL" id="JAPFFF010000037">
    <property type="protein sequence ID" value="KAK8842581.1"/>
    <property type="molecule type" value="Genomic_DNA"/>
</dbReference>
<comment type="caution">
    <text evidence="2">The sequence shown here is derived from an EMBL/GenBank/DDBJ whole genome shotgun (WGS) entry which is preliminary data.</text>
</comment>
<accession>A0ABR2H9H8</accession>
<name>A0ABR2H9H8_9EUKA</name>
<reference evidence="2 3" key="1">
    <citation type="submission" date="2024-04" db="EMBL/GenBank/DDBJ databases">
        <title>Tritrichomonas musculus Genome.</title>
        <authorList>
            <person name="Alves-Ferreira E."/>
            <person name="Grigg M."/>
            <person name="Lorenzi H."/>
            <person name="Galac M."/>
        </authorList>
    </citation>
    <scope>NUCLEOTIDE SEQUENCE [LARGE SCALE GENOMIC DNA]</scope>
    <source>
        <strain evidence="2 3">EAF2021</strain>
    </source>
</reference>
<evidence type="ECO:0000313" key="2">
    <source>
        <dbReference type="EMBL" id="KAK8842581.1"/>
    </source>
</evidence>
<feature type="coiled-coil region" evidence="1">
    <location>
        <begin position="848"/>
        <end position="875"/>
    </location>
</feature>
<dbReference type="PANTHER" id="PTHR43941:SF1">
    <property type="entry name" value="STRUCTURAL MAINTENANCE OF CHROMOSOMES PROTEIN 2"/>
    <property type="match status" value="1"/>
</dbReference>
<proteinExistence type="predicted"/>
<protein>
    <submittedName>
        <fullName evidence="2">Uncharacterized protein</fullName>
    </submittedName>
</protein>
<keyword evidence="1" id="KW-0175">Coiled coil</keyword>
<feature type="coiled-coil region" evidence="1">
    <location>
        <begin position="31"/>
        <end position="58"/>
    </location>
</feature>
<evidence type="ECO:0000256" key="1">
    <source>
        <dbReference type="SAM" id="Coils"/>
    </source>
</evidence>
<dbReference type="Proteomes" id="UP001470230">
    <property type="component" value="Unassembled WGS sequence"/>
</dbReference>
<feature type="coiled-coil region" evidence="1">
    <location>
        <begin position="433"/>
        <end position="595"/>
    </location>
</feature>